<accession>A0A2V0NWB7</accession>
<dbReference type="CDD" id="cd05289">
    <property type="entry name" value="MDR_like_2"/>
    <property type="match status" value="1"/>
</dbReference>
<dbReference type="Gene3D" id="3.90.180.10">
    <property type="entry name" value="Medium-chain alcohol dehydrogenases, catalytic domain"/>
    <property type="match status" value="1"/>
</dbReference>
<reference evidence="2 3" key="1">
    <citation type="journal article" date="2018" name="Sci. Rep.">
        <title>Raphidocelis subcapitata (=Pseudokirchneriella subcapitata) provides an insight into genome evolution and environmental adaptations in the Sphaeropleales.</title>
        <authorList>
            <person name="Suzuki S."/>
            <person name="Yamaguchi H."/>
            <person name="Nakajima N."/>
            <person name="Kawachi M."/>
        </authorList>
    </citation>
    <scope>NUCLEOTIDE SEQUENCE [LARGE SCALE GENOMIC DNA]</scope>
    <source>
        <strain evidence="2 3">NIES-35</strain>
    </source>
</reference>
<keyword evidence="3" id="KW-1185">Reference proteome</keyword>
<comment type="caution">
    <text evidence="2">The sequence shown here is derived from an EMBL/GenBank/DDBJ whole genome shotgun (WGS) entry which is preliminary data.</text>
</comment>
<dbReference type="InterPro" id="IPR052733">
    <property type="entry name" value="Chloroplast_QOR"/>
</dbReference>
<sequence>MRAIQIHECGGTEKLRLEEVPKPARKPSQALIKSSSIGVNPVDLIVRSGFYKPTHFPKILGGDVAGVVEEGDDAGKFKKGDKVLALTPGFFNNTPDGCYAEFVAAEADWLARVPDSLPLDEAAGLPLVALTAWQALQQAAPAPSKRALITAAAGGVGHVAVQLAKALGLYVVGIAGPNNTAWVKESLGADEVVDYTSQDVAELYAAPDKQFDITIDSMGTRSELLQKLLSVTKPSGHLSHIMNAGSDNDIIEGAKKAHEEGKGPGVGTILVTPNGGQLQEIADLVAAGKVKLTVAAKHPLTAAGAAQAHDAVATGHTRGKIVLLP</sequence>
<dbReference type="Proteomes" id="UP000247498">
    <property type="component" value="Unassembled WGS sequence"/>
</dbReference>
<dbReference type="Pfam" id="PF08240">
    <property type="entry name" value="ADH_N"/>
    <property type="match status" value="1"/>
</dbReference>
<evidence type="ECO:0000259" key="1">
    <source>
        <dbReference type="SMART" id="SM00829"/>
    </source>
</evidence>
<dbReference type="PROSITE" id="PS01162">
    <property type="entry name" value="QOR_ZETA_CRYSTAL"/>
    <property type="match status" value="1"/>
</dbReference>
<dbReference type="Gene3D" id="3.40.50.720">
    <property type="entry name" value="NAD(P)-binding Rossmann-like Domain"/>
    <property type="match status" value="1"/>
</dbReference>
<dbReference type="InterPro" id="IPR036291">
    <property type="entry name" value="NAD(P)-bd_dom_sf"/>
</dbReference>
<gene>
    <name evidence="2" type="ORF">Rsub_04658</name>
</gene>
<proteinExistence type="predicted"/>
<protein>
    <submittedName>
        <fullName evidence="2">NADPH:quinone reductase</fullName>
    </submittedName>
</protein>
<dbReference type="OrthoDB" id="48317at2759"/>
<dbReference type="InterPro" id="IPR020843">
    <property type="entry name" value="ER"/>
</dbReference>
<dbReference type="GO" id="GO:0016491">
    <property type="term" value="F:oxidoreductase activity"/>
    <property type="evidence" value="ECO:0007669"/>
    <property type="project" value="InterPro"/>
</dbReference>
<dbReference type="SUPFAM" id="SSF51735">
    <property type="entry name" value="NAD(P)-binding Rossmann-fold domains"/>
    <property type="match status" value="1"/>
</dbReference>
<dbReference type="GO" id="GO:0008270">
    <property type="term" value="F:zinc ion binding"/>
    <property type="evidence" value="ECO:0007669"/>
    <property type="project" value="InterPro"/>
</dbReference>
<dbReference type="STRING" id="307507.A0A2V0NWB7"/>
<evidence type="ECO:0000313" key="3">
    <source>
        <dbReference type="Proteomes" id="UP000247498"/>
    </source>
</evidence>
<feature type="domain" description="Enoyl reductase (ER)" evidence="1">
    <location>
        <begin position="10"/>
        <end position="323"/>
    </location>
</feature>
<name>A0A2V0NWB7_9CHLO</name>
<dbReference type="InterPro" id="IPR011032">
    <property type="entry name" value="GroES-like_sf"/>
</dbReference>
<organism evidence="2 3">
    <name type="scientific">Raphidocelis subcapitata</name>
    <dbReference type="NCBI Taxonomy" id="307507"/>
    <lineage>
        <taxon>Eukaryota</taxon>
        <taxon>Viridiplantae</taxon>
        <taxon>Chlorophyta</taxon>
        <taxon>core chlorophytes</taxon>
        <taxon>Chlorophyceae</taxon>
        <taxon>CS clade</taxon>
        <taxon>Sphaeropleales</taxon>
        <taxon>Selenastraceae</taxon>
        <taxon>Raphidocelis</taxon>
    </lineage>
</organism>
<dbReference type="Pfam" id="PF13602">
    <property type="entry name" value="ADH_zinc_N_2"/>
    <property type="match status" value="1"/>
</dbReference>
<dbReference type="FunCoup" id="A0A2V0NWB7">
    <property type="interactions" value="202"/>
</dbReference>
<dbReference type="EMBL" id="BDRX01000028">
    <property type="protein sequence ID" value="GBF91934.1"/>
    <property type="molecule type" value="Genomic_DNA"/>
</dbReference>
<dbReference type="AlphaFoldDB" id="A0A2V0NWB7"/>
<dbReference type="SMART" id="SM00829">
    <property type="entry name" value="PKS_ER"/>
    <property type="match status" value="1"/>
</dbReference>
<dbReference type="InterPro" id="IPR002364">
    <property type="entry name" value="Quin_OxRdtase/zeta-crystal_CS"/>
</dbReference>
<evidence type="ECO:0000313" key="2">
    <source>
        <dbReference type="EMBL" id="GBF91934.1"/>
    </source>
</evidence>
<dbReference type="PANTHER" id="PTHR44013:SF1">
    <property type="entry name" value="ZINC-TYPE ALCOHOL DEHYDROGENASE-LIKE PROTEIN C16A3.02C"/>
    <property type="match status" value="1"/>
</dbReference>
<dbReference type="InParanoid" id="A0A2V0NWB7"/>
<dbReference type="InterPro" id="IPR013154">
    <property type="entry name" value="ADH-like_N"/>
</dbReference>
<dbReference type="SUPFAM" id="SSF50129">
    <property type="entry name" value="GroES-like"/>
    <property type="match status" value="1"/>
</dbReference>
<dbReference type="PANTHER" id="PTHR44013">
    <property type="entry name" value="ZINC-TYPE ALCOHOL DEHYDROGENASE-LIKE PROTEIN C16A3.02C"/>
    <property type="match status" value="1"/>
</dbReference>